<organism evidence="2 3">
    <name type="scientific">Lentihominibacter faecis</name>
    <dbReference type="NCBI Taxonomy" id="2764712"/>
    <lineage>
        <taxon>Bacteria</taxon>
        <taxon>Bacillati</taxon>
        <taxon>Bacillota</taxon>
        <taxon>Clostridia</taxon>
        <taxon>Peptostreptococcales</taxon>
        <taxon>Anaerovoracaceae</taxon>
        <taxon>Lentihominibacter</taxon>
    </lineage>
</organism>
<gene>
    <name evidence="2" type="ORF">H8876_05125</name>
</gene>
<reference evidence="2" key="1">
    <citation type="submission" date="2020-08" db="EMBL/GenBank/DDBJ databases">
        <authorList>
            <person name="Liu C."/>
            <person name="Sun Q."/>
        </authorList>
    </citation>
    <scope>NUCLEOTIDE SEQUENCE</scope>
    <source>
        <strain evidence="2">BX16</strain>
    </source>
</reference>
<comment type="caution">
    <text evidence="2">The sequence shown here is derived from an EMBL/GenBank/DDBJ whole genome shotgun (WGS) entry which is preliminary data.</text>
</comment>
<feature type="transmembrane region" description="Helical" evidence="1">
    <location>
        <begin position="12"/>
        <end position="29"/>
    </location>
</feature>
<keyword evidence="3" id="KW-1185">Reference proteome</keyword>
<evidence type="ECO:0000313" key="2">
    <source>
        <dbReference type="EMBL" id="MBC5999376.1"/>
    </source>
</evidence>
<keyword evidence="1" id="KW-0472">Membrane</keyword>
<dbReference type="Proteomes" id="UP000644115">
    <property type="component" value="Unassembled WGS sequence"/>
</dbReference>
<accession>A0A923NBZ2</accession>
<protein>
    <submittedName>
        <fullName evidence="2">Uncharacterized protein</fullName>
    </submittedName>
</protein>
<evidence type="ECO:0000256" key="1">
    <source>
        <dbReference type="SAM" id="Phobius"/>
    </source>
</evidence>
<keyword evidence="1" id="KW-1133">Transmembrane helix</keyword>
<dbReference type="AlphaFoldDB" id="A0A923NBZ2"/>
<evidence type="ECO:0000313" key="3">
    <source>
        <dbReference type="Proteomes" id="UP000644115"/>
    </source>
</evidence>
<name>A0A923NBZ2_9FIRM</name>
<keyword evidence="1" id="KW-0812">Transmembrane</keyword>
<dbReference type="RefSeq" id="WP_249286820.1">
    <property type="nucleotide sequence ID" value="NZ_JACRWC010000063.1"/>
</dbReference>
<dbReference type="EMBL" id="JACRWC010000063">
    <property type="protein sequence ID" value="MBC5999376.1"/>
    <property type="molecule type" value="Genomic_DNA"/>
</dbReference>
<proteinExistence type="predicted"/>
<sequence>MNKKNISKKKITGIILIVTLVFLVGYAFVQYTAEPDLRKKDGKEDRMPFDGTFFQITKEELIQNLNDDIKKEGIPEISTTYALDGWNINKPTEIADDIKTYECMKYEYKISDSLKLYLYEFPELGDGIAAIILTCEGNPGIGKAENAEGDAYYRIICNNVAPDFDVDRFDTHARHNTHYKLDQLDFFCSFTQRVSEDGSTTDLREYGVHAVNLRKEYLDCLW</sequence>